<dbReference type="GO" id="GO:0000976">
    <property type="term" value="F:transcription cis-regulatory region binding"/>
    <property type="evidence" value="ECO:0007669"/>
    <property type="project" value="TreeGrafter"/>
</dbReference>
<dbReference type="GO" id="GO:0006355">
    <property type="term" value="P:regulation of DNA-templated transcription"/>
    <property type="evidence" value="ECO:0007669"/>
    <property type="project" value="InterPro"/>
</dbReference>
<comment type="function">
    <text evidence="7">May play the central regulatory role in sporulation. It may be an element of the effector pathway responsible for the activation of sporulation genes in response to nutritional stress. Spo0A may act in concert with spo0H (a sigma factor) to control the expression of some genes that are critical to the sporulation process.</text>
</comment>
<dbReference type="FunFam" id="3.40.50.2300:FF:000001">
    <property type="entry name" value="DNA-binding response regulator PhoB"/>
    <property type="match status" value="1"/>
</dbReference>
<evidence type="ECO:0000256" key="3">
    <source>
        <dbReference type="ARBA" id="ARBA00023012"/>
    </source>
</evidence>
<dbReference type="eggNOG" id="COG0745">
    <property type="taxonomic scope" value="Bacteria"/>
</dbReference>
<dbReference type="Proteomes" id="UP000027946">
    <property type="component" value="Unassembled WGS sequence"/>
</dbReference>
<dbReference type="PROSITE" id="PS50110">
    <property type="entry name" value="RESPONSE_REGULATORY"/>
    <property type="match status" value="1"/>
</dbReference>
<dbReference type="RefSeq" id="WP_038264302.1">
    <property type="nucleotide sequence ID" value="NZ_FSRH01000011.1"/>
</dbReference>
<dbReference type="InterPro" id="IPR001789">
    <property type="entry name" value="Sig_transdc_resp-reg_receiver"/>
</dbReference>
<dbReference type="SMART" id="SM00448">
    <property type="entry name" value="REC"/>
    <property type="match status" value="1"/>
</dbReference>
<dbReference type="PROSITE" id="PS51755">
    <property type="entry name" value="OMPR_PHOB"/>
    <property type="match status" value="1"/>
</dbReference>
<dbReference type="InterPro" id="IPR011006">
    <property type="entry name" value="CheY-like_superfamily"/>
</dbReference>
<dbReference type="Pfam" id="PF00072">
    <property type="entry name" value="Response_reg"/>
    <property type="match status" value="1"/>
</dbReference>
<dbReference type="InterPro" id="IPR036388">
    <property type="entry name" value="WH-like_DNA-bd_sf"/>
</dbReference>
<keyword evidence="4" id="KW-0805">Transcription regulation</keyword>
<evidence type="ECO:0000259" key="10">
    <source>
        <dbReference type="PROSITE" id="PS50110"/>
    </source>
</evidence>
<proteinExistence type="predicted"/>
<gene>
    <name evidence="12" type="primary">resD</name>
    <name evidence="12" type="ORF">CLIT_10c04920</name>
</gene>
<organism evidence="12 13">
    <name type="scientific">Peptoclostridium litorale DSM 5388</name>
    <dbReference type="NCBI Taxonomy" id="1121324"/>
    <lineage>
        <taxon>Bacteria</taxon>
        <taxon>Bacillati</taxon>
        <taxon>Bacillota</taxon>
        <taxon>Clostridia</taxon>
        <taxon>Peptostreptococcales</taxon>
        <taxon>Peptoclostridiaceae</taxon>
        <taxon>Peptoclostridium</taxon>
    </lineage>
</organism>
<dbReference type="CDD" id="cd00383">
    <property type="entry name" value="trans_reg_C"/>
    <property type="match status" value="1"/>
</dbReference>
<evidence type="ECO:0000259" key="11">
    <source>
        <dbReference type="PROSITE" id="PS51755"/>
    </source>
</evidence>
<name>A0A069RHX9_PEPLI</name>
<dbReference type="FunFam" id="1.10.10.10:FF:000018">
    <property type="entry name" value="DNA-binding response regulator ResD"/>
    <property type="match status" value="1"/>
</dbReference>
<evidence type="ECO:0000313" key="12">
    <source>
        <dbReference type="EMBL" id="KDR95765.1"/>
    </source>
</evidence>
<keyword evidence="3" id="KW-0902">Two-component regulatory system</keyword>
<sequence length="227" mass="25920">MDKINVLIVEDEALLRSAVKKYVEREGFSALEAEDGEMAIEIFESADVDFVLLDIMIPKIDGWSVMRRIRQSSNVPVIMMTARGEEYDKLFGFELGVDDYVVKPFSPKELMARMKAVLKRSSASRDTKSSSLKIGSLEIDIDSNEVLLDGVELRLTPKEYDLLAFLCQHGDMVFSREQLLNKVWGYDFFGDLRTVDTHIKQLREKLGDNKTFIKTVWGKGYKFKAGE</sequence>
<dbReference type="SUPFAM" id="SSF52172">
    <property type="entry name" value="CheY-like"/>
    <property type="match status" value="1"/>
</dbReference>
<evidence type="ECO:0000313" key="13">
    <source>
        <dbReference type="Proteomes" id="UP000027946"/>
    </source>
</evidence>
<dbReference type="GO" id="GO:0000156">
    <property type="term" value="F:phosphorelay response regulator activity"/>
    <property type="evidence" value="ECO:0007669"/>
    <property type="project" value="TreeGrafter"/>
</dbReference>
<accession>A0A069RHX9</accession>
<dbReference type="OrthoDB" id="9790442at2"/>
<dbReference type="GO" id="GO:0005829">
    <property type="term" value="C:cytosol"/>
    <property type="evidence" value="ECO:0007669"/>
    <property type="project" value="TreeGrafter"/>
</dbReference>
<evidence type="ECO:0000256" key="7">
    <source>
        <dbReference type="ARBA" id="ARBA00024867"/>
    </source>
</evidence>
<evidence type="ECO:0000256" key="4">
    <source>
        <dbReference type="ARBA" id="ARBA00023015"/>
    </source>
</evidence>
<feature type="domain" description="OmpR/PhoB-type" evidence="11">
    <location>
        <begin position="129"/>
        <end position="225"/>
    </location>
</feature>
<dbReference type="Pfam" id="PF00486">
    <property type="entry name" value="Trans_reg_C"/>
    <property type="match status" value="1"/>
</dbReference>
<dbReference type="InterPro" id="IPR039420">
    <property type="entry name" value="WalR-like"/>
</dbReference>
<evidence type="ECO:0000256" key="8">
    <source>
        <dbReference type="PROSITE-ProRule" id="PRU00169"/>
    </source>
</evidence>
<keyword evidence="6" id="KW-0804">Transcription</keyword>
<evidence type="ECO:0000256" key="1">
    <source>
        <dbReference type="ARBA" id="ARBA00018672"/>
    </source>
</evidence>
<reference evidence="12 13" key="1">
    <citation type="submission" date="2014-03" db="EMBL/GenBank/DDBJ databases">
        <title>Genome sequence of Clostridium litorale W6, DSM 5388.</title>
        <authorList>
            <person name="Poehlein A."/>
            <person name="Jagirdar A."/>
            <person name="Khonsari B."/>
            <person name="Chibani C.M."/>
            <person name="Gutierrez Gutierrez D.A."/>
            <person name="Davydova E."/>
            <person name="Alghaithi H.S."/>
            <person name="Nair K.P."/>
            <person name="Dhamotharan K."/>
            <person name="Chandran L."/>
            <person name="G W."/>
            <person name="Daniel R."/>
        </authorList>
    </citation>
    <scope>NUCLEOTIDE SEQUENCE [LARGE SCALE GENOMIC DNA]</scope>
    <source>
        <strain evidence="12 13">W6</strain>
    </source>
</reference>
<keyword evidence="13" id="KW-1185">Reference proteome</keyword>
<dbReference type="InterPro" id="IPR001867">
    <property type="entry name" value="OmpR/PhoB-type_DNA-bd"/>
</dbReference>
<dbReference type="SMART" id="SM00862">
    <property type="entry name" value="Trans_reg_C"/>
    <property type="match status" value="1"/>
</dbReference>
<evidence type="ECO:0000256" key="5">
    <source>
        <dbReference type="ARBA" id="ARBA00023125"/>
    </source>
</evidence>
<feature type="DNA-binding region" description="OmpR/PhoB-type" evidence="9">
    <location>
        <begin position="129"/>
        <end position="225"/>
    </location>
</feature>
<comment type="caution">
    <text evidence="12">The sequence shown here is derived from an EMBL/GenBank/DDBJ whole genome shotgun (WGS) entry which is preliminary data.</text>
</comment>
<dbReference type="STRING" id="1121324.CLIT_10c04920"/>
<dbReference type="Gene3D" id="6.10.250.690">
    <property type="match status" value="1"/>
</dbReference>
<feature type="domain" description="Response regulatory" evidence="10">
    <location>
        <begin position="5"/>
        <end position="118"/>
    </location>
</feature>
<dbReference type="Gene3D" id="1.10.10.10">
    <property type="entry name" value="Winged helix-like DNA-binding domain superfamily/Winged helix DNA-binding domain"/>
    <property type="match status" value="1"/>
</dbReference>
<feature type="modified residue" description="4-aspartylphosphate" evidence="8">
    <location>
        <position position="54"/>
    </location>
</feature>
<dbReference type="PANTHER" id="PTHR48111">
    <property type="entry name" value="REGULATOR OF RPOS"/>
    <property type="match status" value="1"/>
</dbReference>
<dbReference type="Gene3D" id="3.40.50.2300">
    <property type="match status" value="1"/>
</dbReference>
<keyword evidence="5 9" id="KW-0238">DNA-binding</keyword>
<dbReference type="GO" id="GO:0032993">
    <property type="term" value="C:protein-DNA complex"/>
    <property type="evidence" value="ECO:0007669"/>
    <property type="project" value="TreeGrafter"/>
</dbReference>
<evidence type="ECO:0000256" key="2">
    <source>
        <dbReference type="ARBA" id="ARBA00022553"/>
    </source>
</evidence>
<dbReference type="EMBL" id="JJMM01000010">
    <property type="protein sequence ID" value="KDR95765.1"/>
    <property type="molecule type" value="Genomic_DNA"/>
</dbReference>
<protein>
    <recommendedName>
        <fullName evidence="1">Stage 0 sporulation protein A homolog</fullName>
    </recommendedName>
</protein>
<dbReference type="PANTHER" id="PTHR48111:SF1">
    <property type="entry name" value="TWO-COMPONENT RESPONSE REGULATOR ORR33"/>
    <property type="match status" value="1"/>
</dbReference>
<evidence type="ECO:0000256" key="6">
    <source>
        <dbReference type="ARBA" id="ARBA00023163"/>
    </source>
</evidence>
<keyword evidence="2 8" id="KW-0597">Phosphoprotein</keyword>
<dbReference type="AlphaFoldDB" id="A0A069RHX9"/>
<evidence type="ECO:0000256" key="9">
    <source>
        <dbReference type="PROSITE-ProRule" id="PRU01091"/>
    </source>
</evidence>